<dbReference type="SUPFAM" id="SSF48371">
    <property type="entry name" value="ARM repeat"/>
    <property type="match status" value="1"/>
</dbReference>
<dbReference type="AlphaFoldDB" id="A0A672Z5G2"/>
<dbReference type="GO" id="GO:0031267">
    <property type="term" value="F:small GTPase binding"/>
    <property type="evidence" value="ECO:0007669"/>
    <property type="project" value="InterPro"/>
</dbReference>
<dbReference type="Pfam" id="PF24139">
    <property type="entry name" value="TPR_TNPO3_IPO13_4th"/>
    <property type="match status" value="1"/>
</dbReference>
<evidence type="ECO:0000256" key="11">
    <source>
        <dbReference type="ARBA" id="ARBA00067328"/>
    </source>
</evidence>
<comment type="subcellular location">
    <subcellularLocation>
        <location evidence="2">Cytoplasm</location>
    </subcellularLocation>
    <subcellularLocation>
        <location evidence="1">Nucleus envelope</location>
    </subcellularLocation>
</comment>
<dbReference type="Pfam" id="PF08389">
    <property type="entry name" value="Xpo1"/>
    <property type="match status" value="1"/>
</dbReference>
<dbReference type="InterPro" id="IPR057941">
    <property type="entry name" value="TPR_TNPO3_IPO13_2nd"/>
</dbReference>
<keyword evidence="15" id="KW-1185">Reference proteome</keyword>
<dbReference type="InterPro" id="IPR011989">
    <property type="entry name" value="ARM-like"/>
</dbReference>
<dbReference type="Ensembl" id="ENSSORT00005012928.1">
    <property type="protein sequence ID" value="ENSSORP00005012531.1"/>
    <property type="gene ID" value="ENSSORG00005006560.1"/>
</dbReference>
<evidence type="ECO:0000256" key="9">
    <source>
        <dbReference type="ARBA" id="ARBA00060097"/>
    </source>
</evidence>
<evidence type="ECO:0000256" key="5">
    <source>
        <dbReference type="ARBA" id="ARBA00022553"/>
    </source>
</evidence>
<evidence type="ECO:0000256" key="2">
    <source>
        <dbReference type="ARBA" id="ARBA00004496"/>
    </source>
</evidence>
<feature type="domain" description="Importin N-terminal" evidence="12">
    <location>
        <begin position="32"/>
        <end position="94"/>
    </location>
</feature>
<evidence type="ECO:0000313" key="15">
    <source>
        <dbReference type="Proteomes" id="UP000472271"/>
    </source>
</evidence>
<keyword evidence="7" id="KW-0007">Acetylation</keyword>
<dbReference type="GO" id="GO:0005635">
    <property type="term" value="C:nuclear envelope"/>
    <property type="evidence" value="ECO:0007669"/>
    <property type="project" value="UniProtKB-SubCell"/>
</dbReference>
<reference evidence="14" key="2">
    <citation type="submission" date="2025-08" db="UniProtKB">
        <authorList>
            <consortium name="Ensembl"/>
        </authorList>
    </citation>
    <scope>IDENTIFICATION</scope>
</reference>
<dbReference type="Gene3D" id="1.25.10.10">
    <property type="entry name" value="Leucine-rich Repeat Variant"/>
    <property type="match status" value="1"/>
</dbReference>
<name>A0A672Z5G2_9TELE</name>
<dbReference type="GO" id="GO:0006606">
    <property type="term" value="P:protein import into nucleus"/>
    <property type="evidence" value="ECO:0007669"/>
    <property type="project" value="TreeGrafter"/>
</dbReference>
<evidence type="ECO:0000256" key="7">
    <source>
        <dbReference type="ARBA" id="ARBA00022990"/>
    </source>
</evidence>
<keyword evidence="6" id="KW-0653">Protein transport</keyword>
<evidence type="ECO:0000256" key="10">
    <source>
        <dbReference type="ARBA" id="ARBA00063116"/>
    </source>
</evidence>
<accession>A0A672Z5G2</accession>
<evidence type="ECO:0000313" key="14">
    <source>
        <dbReference type="Ensembl" id="ENSSORP00005012531.1"/>
    </source>
</evidence>
<dbReference type="FunFam" id="1.25.10.10:FF:000079">
    <property type="entry name" value="transportin-3 isoform X1"/>
    <property type="match status" value="1"/>
</dbReference>
<dbReference type="Pfam" id="PF24138">
    <property type="entry name" value="TPR_TNPO3_IPO13_2nd"/>
    <property type="match status" value="1"/>
</dbReference>
<dbReference type="InterPro" id="IPR057942">
    <property type="entry name" value="TPR_TNPO3_IPO13_3rd"/>
</dbReference>
<gene>
    <name evidence="14" type="primary">tnpo3</name>
</gene>
<dbReference type="InterPro" id="IPR058537">
    <property type="entry name" value="TPR_TNPO3_IPO13_4th"/>
</dbReference>
<sequence>MEGGKPNLALVYQAVQALYHDPDPTGKERASVWLGELQRSMYAWEISDQLLQLKQDVESCYFAAQTMKMKIQTSFYELPPETHNALRDSLLTHIQNLKDLSPIIVTQLALAIADLALQMASWKGCVHTLIEKYNNDISSMPFLIEILTVLPEEVHSRSLRIGANRRTEIIEDLAYYSSTVVTLLTTCVEKTGNDEKMLIKVFRCLGSWFNLGVLDSNFMASNQLLMVLFQVLQRDETTTNLHEAASDCVCSALYAIENVDTNMALALQLFQGVLTLETAYHMAVAREDLDKVLNYCRIFTELCETFLETTVRSPGQGMGDLRTLELLLICAGHPQYEVVEISFNFWYRLGEHLYKISDVALHSIFRPYIQRLLHCLARHCQLDPDHEGIPEDTDDFGEFRMRVSDLVKDVIFLVGSMECFAQLYSTLKEGNPPWEVTEAVLFIMAAIAKSVDPFHLDQNTVYVKMKNNPTLTEVLQQVVLLPENVHMAVRYTSIELVGEMSEVVDRNPRFLDPVLNYLMKGLRDKPLASAAAKAIHNICSVCRDHMAQHFQGLLDIARSLDSFALSTEAAVGLLKGTALVLARLPLEKIAECLSDLCAVQVMALKKLLAEESTNGKSADPTVWLDRLAVIFRHTNPIVENGQTHPCQKVIQEIWPVLSETLNTHQADNRIVERCCRCLRFAVRCVGKGSASLLQPLVTQMVSVYQVYPHSCFLYLGSILVDEYGMEEGCRQGLLDMLQALCMPTFQLLEQPNGLRNHPDTVDDLFRLATRFVQRSPVTLLSSSIIVHIIQCAIAATSLDHRDANCSVMKFVRDLIHSGVANDHEEDFEVRKQLIGQAMEQHGQQLITQLMHSCCFCLPPYTLPDVAEVLWEIMVFDRPTFCRWLENALKGLPKETSGGAVTVTHKQLTDFHKQVTSAEECKQVCWAIREFTRLFR</sequence>
<evidence type="ECO:0000259" key="13">
    <source>
        <dbReference type="Pfam" id="PF08389"/>
    </source>
</evidence>
<proteinExistence type="predicted"/>
<evidence type="ECO:0000256" key="8">
    <source>
        <dbReference type="ARBA" id="ARBA00023242"/>
    </source>
</evidence>
<protein>
    <recommendedName>
        <fullName evidence="11">Transportin-3</fullName>
    </recommendedName>
</protein>
<keyword evidence="3" id="KW-0813">Transport</keyword>
<dbReference type="InterPro" id="IPR001494">
    <property type="entry name" value="Importin-beta_N"/>
</dbReference>
<dbReference type="Pfam" id="PF24140">
    <property type="entry name" value="TPR_TNPO3_IPO13_3rd"/>
    <property type="match status" value="1"/>
</dbReference>
<dbReference type="GO" id="GO:0005737">
    <property type="term" value="C:cytoplasm"/>
    <property type="evidence" value="ECO:0007669"/>
    <property type="project" value="UniProtKB-SubCell"/>
</dbReference>
<comment type="function">
    <text evidence="9">Importin, which transports target proteins into the nucleus. Specifically mediates the nuclear import of splicing factor serine/arginine (SR) proteins, such as RBM4, SFRS1 and SFRS2, by recognizing phosphorylated SR domains. Also mediates the nuclear import of serine/arginine (SR) protein CPSF6, independently of CPSF6 phosphorylation. The nuclear import process is regulated by the small GTPase Ran that partitions between cytoplasm and nucleus in the predominantly GDP- and GTP-bound form, respectively. Importin associates with target cargo proteins in the cytoplasm, and the competitive binding of GTP-bound Ran induces the release of cargos in the nucleus.</text>
</comment>
<dbReference type="PANTHER" id="PTHR12363">
    <property type="entry name" value="TRANSPORTIN 3 AND IMPORTIN 13"/>
    <property type="match status" value="1"/>
</dbReference>
<organism evidence="14 15">
    <name type="scientific">Sphaeramia orbicularis</name>
    <name type="common">orbiculate cardinalfish</name>
    <dbReference type="NCBI Taxonomy" id="375764"/>
    <lineage>
        <taxon>Eukaryota</taxon>
        <taxon>Metazoa</taxon>
        <taxon>Chordata</taxon>
        <taxon>Craniata</taxon>
        <taxon>Vertebrata</taxon>
        <taxon>Euteleostomi</taxon>
        <taxon>Actinopterygii</taxon>
        <taxon>Neopterygii</taxon>
        <taxon>Teleostei</taxon>
        <taxon>Neoteleostei</taxon>
        <taxon>Acanthomorphata</taxon>
        <taxon>Gobiaria</taxon>
        <taxon>Kurtiformes</taxon>
        <taxon>Apogonoidei</taxon>
        <taxon>Apogonidae</taxon>
        <taxon>Apogoninae</taxon>
        <taxon>Sphaeramia</taxon>
    </lineage>
</organism>
<dbReference type="InterPro" id="IPR051345">
    <property type="entry name" value="Importin_beta-like_NTR"/>
</dbReference>
<reference evidence="14" key="1">
    <citation type="submission" date="2019-06" db="EMBL/GenBank/DDBJ databases">
        <authorList>
            <consortium name="Wellcome Sanger Institute Data Sharing"/>
        </authorList>
    </citation>
    <scope>NUCLEOTIDE SEQUENCE [LARGE SCALE GENOMIC DNA]</scope>
</reference>
<evidence type="ECO:0000256" key="4">
    <source>
        <dbReference type="ARBA" id="ARBA00022490"/>
    </source>
</evidence>
<reference evidence="14" key="3">
    <citation type="submission" date="2025-09" db="UniProtKB">
        <authorList>
            <consortium name="Ensembl"/>
        </authorList>
    </citation>
    <scope>IDENTIFICATION</scope>
</reference>
<feature type="domain" description="Exportin-1/Importin-beta-like" evidence="13">
    <location>
        <begin position="102"/>
        <end position="248"/>
    </location>
</feature>
<dbReference type="InterPro" id="IPR016024">
    <property type="entry name" value="ARM-type_fold"/>
</dbReference>
<dbReference type="Pfam" id="PF03810">
    <property type="entry name" value="IBN_N"/>
    <property type="match status" value="1"/>
</dbReference>
<comment type="subunit">
    <text evidence="10">Interacts with (GTP-bound) Ran. Interacts with (phosphorylated) SFRS1 and SFRS2; leading to their nuclear import. Interacts with NUP62. Interacts with RBM4. Interacts with CPSF6, promoting its nuclear import.</text>
</comment>
<evidence type="ECO:0000256" key="1">
    <source>
        <dbReference type="ARBA" id="ARBA00004259"/>
    </source>
</evidence>
<dbReference type="InterPro" id="IPR013598">
    <property type="entry name" value="Exportin-1/Importin-b-like"/>
</dbReference>
<keyword evidence="8" id="KW-0539">Nucleus</keyword>
<dbReference type="PANTHER" id="PTHR12363:SF42">
    <property type="entry name" value="TRANSPORTIN-3"/>
    <property type="match status" value="1"/>
</dbReference>
<evidence type="ECO:0000256" key="6">
    <source>
        <dbReference type="ARBA" id="ARBA00022927"/>
    </source>
</evidence>
<keyword evidence="5" id="KW-0597">Phosphoprotein</keyword>
<evidence type="ECO:0000259" key="12">
    <source>
        <dbReference type="Pfam" id="PF03810"/>
    </source>
</evidence>
<evidence type="ECO:0000256" key="3">
    <source>
        <dbReference type="ARBA" id="ARBA00022448"/>
    </source>
</evidence>
<dbReference type="Proteomes" id="UP000472271">
    <property type="component" value="Chromosome 12"/>
</dbReference>
<keyword evidence="4" id="KW-0963">Cytoplasm</keyword>